<evidence type="ECO:0000313" key="1">
    <source>
        <dbReference type="EMBL" id="RNF28056.1"/>
    </source>
</evidence>
<sequence length="89" mass="10359">ERQWTWMDEGMNSFVQFLAEQAWEEGYPSRRGEARDIVSYMRSTNQAPIMTNAESTLQRGNNAYAKPATAFNILRETILGRELFDFAFK</sequence>
<organism evidence="1 2">
    <name type="scientific">Massilia aurea</name>
    <dbReference type="NCBI Taxonomy" id="373040"/>
    <lineage>
        <taxon>Bacteria</taxon>
        <taxon>Pseudomonadati</taxon>
        <taxon>Pseudomonadota</taxon>
        <taxon>Betaproteobacteria</taxon>
        <taxon>Burkholderiales</taxon>
        <taxon>Oxalobacteraceae</taxon>
        <taxon>Telluria group</taxon>
        <taxon>Massilia</taxon>
    </lineage>
</organism>
<dbReference type="EMBL" id="JSAB01000408">
    <property type="protein sequence ID" value="RNF28056.1"/>
    <property type="molecule type" value="Genomic_DNA"/>
</dbReference>
<comment type="caution">
    <text evidence="1">The sequence shown here is derived from an EMBL/GenBank/DDBJ whole genome shotgun (WGS) entry which is preliminary data.</text>
</comment>
<dbReference type="InterPro" id="IPR027268">
    <property type="entry name" value="Peptidase_M4/M1_CTD_sf"/>
</dbReference>
<reference evidence="1" key="1">
    <citation type="submission" date="2014-10" db="EMBL/GenBank/DDBJ databases">
        <title>Massilia sp. genome.</title>
        <authorList>
            <person name="Xu B."/>
            <person name="Dai L."/>
            <person name="Huang Z."/>
        </authorList>
    </citation>
    <scope>NUCLEOTIDE SEQUENCE [LARGE SCALE GENOMIC DNA]</scope>
    <source>
        <strain evidence="1">CFS-1</strain>
    </source>
</reference>
<dbReference type="AlphaFoldDB" id="A0A422QE02"/>
<feature type="non-terminal residue" evidence="1">
    <location>
        <position position="1"/>
    </location>
</feature>
<protein>
    <submittedName>
        <fullName evidence="1">Uncharacterized protein</fullName>
    </submittedName>
</protein>
<feature type="non-terminal residue" evidence="1">
    <location>
        <position position="89"/>
    </location>
</feature>
<dbReference type="Proteomes" id="UP000283254">
    <property type="component" value="Unassembled WGS sequence"/>
</dbReference>
<evidence type="ECO:0000313" key="2">
    <source>
        <dbReference type="Proteomes" id="UP000283254"/>
    </source>
</evidence>
<name>A0A422QE02_9BURK</name>
<accession>A0A422QE02</accession>
<proteinExistence type="predicted"/>
<gene>
    <name evidence="1" type="ORF">NM04_25235</name>
</gene>
<keyword evidence="2" id="KW-1185">Reference proteome</keyword>
<dbReference type="Gene3D" id="1.10.390.10">
    <property type="entry name" value="Neutral Protease Domain 2"/>
    <property type="match status" value="1"/>
</dbReference>
<dbReference type="SUPFAM" id="SSF55486">
    <property type="entry name" value="Metalloproteases ('zincins'), catalytic domain"/>
    <property type="match status" value="1"/>
</dbReference>